<dbReference type="InterPro" id="IPR011990">
    <property type="entry name" value="TPR-like_helical_dom_sf"/>
</dbReference>
<feature type="chain" id="PRO_5046322269" evidence="4">
    <location>
        <begin position="22"/>
        <end position="421"/>
    </location>
</feature>
<proteinExistence type="predicted"/>
<evidence type="ECO:0000256" key="4">
    <source>
        <dbReference type="SAM" id="SignalP"/>
    </source>
</evidence>
<dbReference type="InterPro" id="IPR019734">
    <property type="entry name" value="TPR_rpt"/>
</dbReference>
<feature type="repeat" description="TPR" evidence="3">
    <location>
        <begin position="227"/>
        <end position="260"/>
    </location>
</feature>
<dbReference type="Pfam" id="PF07719">
    <property type="entry name" value="TPR_2"/>
    <property type="match status" value="1"/>
</dbReference>
<evidence type="ECO:0000313" key="6">
    <source>
        <dbReference type="Proteomes" id="UP001597013"/>
    </source>
</evidence>
<feature type="signal peptide" evidence="4">
    <location>
        <begin position="1"/>
        <end position="21"/>
    </location>
</feature>
<dbReference type="PANTHER" id="PTHR44943:SF8">
    <property type="entry name" value="TPR REPEAT-CONTAINING PROTEIN MJ0263"/>
    <property type="match status" value="1"/>
</dbReference>
<dbReference type="InterPro" id="IPR013105">
    <property type="entry name" value="TPR_2"/>
</dbReference>
<dbReference type="SUPFAM" id="SSF48452">
    <property type="entry name" value="TPR-like"/>
    <property type="match status" value="1"/>
</dbReference>
<dbReference type="SMART" id="SM00028">
    <property type="entry name" value="TPR"/>
    <property type="match status" value="5"/>
</dbReference>
<evidence type="ECO:0000256" key="3">
    <source>
        <dbReference type="PROSITE-ProRule" id="PRU00339"/>
    </source>
</evidence>
<dbReference type="PROSITE" id="PS50005">
    <property type="entry name" value="TPR"/>
    <property type="match status" value="2"/>
</dbReference>
<dbReference type="Gene3D" id="1.25.40.10">
    <property type="entry name" value="Tetratricopeptide repeat domain"/>
    <property type="match status" value="2"/>
</dbReference>
<keyword evidence="1" id="KW-0677">Repeat</keyword>
<dbReference type="EMBL" id="JBHTJL010000003">
    <property type="protein sequence ID" value="MFD1061948.1"/>
    <property type="molecule type" value="Genomic_DNA"/>
</dbReference>
<evidence type="ECO:0000256" key="1">
    <source>
        <dbReference type="ARBA" id="ARBA00022737"/>
    </source>
</evidence>
<accession>A0ABW3N3N8</accession>
<dbReference type="InterPro" id="IPR051685">
    <property type="entry name" value="Ycf3/AcsC/BcsC/TPR_MFPF"/>
</dbReference>
<comment type="caution">
    <text evidence="5">The sequence shown here is derived from an EMBL/GenBank/DDBJ whole genome shotgun (WGS) entry which is preliminary data.</text>
</comment>
<protein>
    <submittedName>
        <fullName evidence="5">Tetratricopeptide repeat protein</fullName>
    </submittedName>
</protein>
<name>A0ABW3N3N8_9FLAO</name>
<keyword evidence="6" id="KW-1185">Reference proteome</keyword>
<gene>
    <name evidence="5" type="ORF">ACFQ1Q_01720</name>
</gene>
<dbReference type="RefSeq" id="WP_386127334.1">
    <property type="nucleotide sequence ID" value="NZ_JBHTJL010000003.1"/>
</dbReference>
<evidence type="ECO:0000256" key="2">
    <source>
        <dbReference type="ARBA" id="ARBA00022803"/>
    </source>
</evidence>
<organism evidence="5 6">
    <name type="scientific">Winogradskyella litorisediminis</name>
    <dbReference type="NCBI Taxonomy" id="1156618"/>
    <lineage>
        <taxon>Bacteria</taxon>
        <taxon>Pseudomonadati</taxon>
        <taxon>Bacteroidota</taxon>
        <taxon>Flavobacteriia</taxon>
        <taxon>Flavobacteriales</taxon>
        <taxon>Flavobacteriaceae</taxon>
        <taxon>Winogradskyella</taxon>
    </lineage>
</organism>
<dbReference type="Proteomes" id="UP001597013">
    <property type="component" value="Unassembled WGS sequence"/>
</dbReference>
<reference evidence="6" key="1">
    <citation type="journal article" date="2019" name="Int. J. Syst. Evol. Microbiol.">
        <title>The Global Catalogue of Microorganisms (GCM) 10K type strain sequencing project: providing services to taxonomists for standard genome sequencing and annotation.</title>
        <authorList>
            <consortium name="The Broad Institute Genomics Platform"/>
            <consortium name="The Broad Institute Genome Sequencing Center for Infectious Disease"/>
            <person name="Wu L."/>
            <person name="Ma J."/>
        </authorList>
    </citation>
    <scope>NUCLEOTIDE SEQUENCE [LARGE SCALE GENOMIC DNA]</scope>
    <source>
        <strain evidence="6">CCUG 62215</strain>
    </source>
</reference>
<keyword evidence="2 3" id="KW-0802">TPR repeat</keyword>
<evidence type="ECO:0000313" key="5">
    <source>
        <dbReference type="EMBL" id="MFD1061948.1"/>
    </source>
</evidence>
<feature type="repeat" description="TPR" evidence="3">
    <location>
        <begin position="295"/>
        <end position="328"/>
    </location>
</feature>
<keyword evidence="4" id="KW-0732">Signal</keyword>
<sequence>MKKLITLICAFVIGAMSFAQKNEIKAIEKALKNNDYQTAKSSVMAAEVLLANMDDKTKDKFYYLKAQSLNAGGAIVADDIDEAMKAIDNLMTLKEQTGKSKYLDEALAIKNQIFGSVASKAESAFKAKKYDAAAENYYKAYTMSKKDTLFLYAAATAYLNGQKFDKSLPLYEKLLELNYEGSGTVYKATNKATNELETFGNKNLRDLAVKSGKYVAPKDEKLPSKKGDVLRYMSLIYSYQGNTEKALSLISDAKKYNPNDMQLIIAEAKAYLANGQKDKMLSLLEEAKSLAGNDPVSLYNLGFYAMESGENEMAMEYFEKAIEKDPKFADAYLNIANLITTEEEAIVKEMNALGTSAADNARYDELRNQKTAVLMKAIPYLEKAYELKPTEDIGKFLVSVYNASFQNGKAKALKEKMEAGN</sequence>
<dbReference type="PANTHER" id="PTHR44943">
    <property type="entry name" value="CELLULOSE SYNTHASE OPERON PROTEIN C"/>
    <property type="match status" value="1"/>
</dbReference>